<organism evidence="2 3">
    <name type="scientific">Clostridium algidicarnis</name>
    <dbReference type="NCBI Taxonomy" id="37659"/>
    <lineage>
        <taxon>Bacteria</taxon>
        <taxon>Bacillati</taxon>
        <taxon>Bacillota</taxon>
        <taxon>Clostridia</taxon>
        <taxon>Eubacteriales</taxon>
        <taxon>Clostridiaceae</taxon>
        <taxon>Clostridium</taxon>
    </lineage>
</organism>
<name>A0ABS6C544_9CLOT</name>
<dbReference type="Proteomes" id="UP000740830">
    <property type="component" value="Unassembled WGS sequence"/>
</dbReference>
<feature type="transmembrane region" description="Helical" evidence="1">
    <location>
        <begin position="36"/>
        <end position="53"/>
    </location>
</feature>
<feature type="transmembrane region" description="Helical" evidence="1">
    <location>
        <begin position="59"/>
        <end position="76"/>
    </location>
</feature>
<keyword evidence="3" id="KW-1185">Reference proteome</keyword>
<evidence type="ECO:0000256" key="1">
    <source>
        <dbReference type="SAM" id="Phobius"/>
    </source>
</evidence>
<dbReference type="EMBL" id="JAHLDG010000018">
    <property type="protein sequence ID" value="MBU3220624.1"/>
    <property type="molecule type" value="Genomic_DNA"/>
</dbReference>
<keyword evidence="1" id="KW-0472">Membrane</keyword>
<reference evidence="2 3" key="1">
    <citation type="submission" date="2021-06" db="EMBL/GenBank/DDBJ databases">
        <title>Clostridia strains as spoilage organisms.</title>
        <authorList>
            <person name="Wambui J."/>
            <person name="Stephan R."/>
            <person name="Stevens M.J.A."/>
        </authorList>
    </citation>
    <scope>NUCLEOTIDE SEQUENCE [LARGE SCALE GENOMIC DNA]</scope>
    <source>
        <strain evidence="2 3">CM013</strain>
    </source>
</reference>
<feature type="transmembrane region" description="Helical" evidence="1">
    <location>
        <begin position="6"/>
        <end position="24"/>
    </location>
</feature>
<gene>
    <name evidence="2" type="ORF">KPL27_11070</name>
</gene>
<evidence type="ECO:0008006" key="4">
    <source>
        <dbReference type="Google" id="ProtNLM"/>
    </source>
</evidence>
<evidence type="ECO:0000313" key="2">
    <source>
        <dbReference type="EMBL" id="MBU3220624.1"/>
    </source>
</evidence>
<keyword evidence="1" id="KW-1133">Transmembrane helix</keyword>
<sequence>MFMISKIAYIVFLIVVVLGSVYITKRITKRFNINRWIIGGVAPLILIIPSLLFKEINPIVWNLLLLIFSVMCIMFFEMTRIKLEKNEIKGIINYNKNK</sequence>
<accession>A0ABS6C544</accession>
<proteinExistence type="predicted"/>
<keyword evidence="1" id="KW-0812">Transmembrane</keyword>
<protein>
    <recommendedName>
        <fullName evidence="4">DUF2304 domain-containing protein</fullName>
    </recommendedName>
</protein>
<evidence type="ECO:0000313" key="3">
    <source>
        <dbReference type="Proteomes" id="UP000740830"/>
    </source>
</evidence>
<comment type="caution">
    <text evidence="2">The sequence shown here is derived from an EMBL/GenBank/DDBJ whole genome shotgun (WGS) entry which is preliminary data.</text>
</comment>